<keyword evidence="6" id="KW-1185">Reference proteome</keyword>
<evidence type="ECO:0000256" key="1">
    <source>
        <dbReference type="ARBA" id="ARBA00010928"/>
    </source>
</evidence>
<gene>
    <name evidence="5" type="ORF">DFP76_103157</name>
</gene>
<dbReference type="PANTHER" id="PTHR42840:SF3">
    <property type="entry name" value="BINDING ROSSMANN FOLD OXIDOREDUCTASE, PUTATIVE (AFU_ORTHOLOGUE AFUA_2G10240)-RELATED"/>
    <property type="match status" value="1"/>
</dbReference>
<dbReference type="GO" id="GO:0005737">
    <property type="term" value="C:cytoplasm"/>
    <property type="evidence" value="ECO:0007669"/>
    <property type="project" value="TreeGrafter"/>
</dbReference>
<keyword evidence="2" id="KW-0560">Oxidoreductase</keyword>
<dbReference type="InterPro" id="IPR055170">
    <property type="entry name" value="GFO_IDH_MocA-like_dom"/>
</dbReference>
<dbReference type="InterPro" id="IPR030827">
    <property type="entry name" value="Myo_inos_IolG"/>
</dbReference>
<evidence type="ECO:0000256" key="2">
    <source>
        <dbReference type="ARBA" id="ARBA00023002"/>
    </source>
</evidence>
<evidence type="ECO:0000259" key="4">
    <source>
        <dbReference type="Pfam" id="PF22725"/>
    </source>
</evidence>
<name>A0A366D1D0_9GAMM</name>
<organism evidence="5 6">
    <name type="scientific">Marinomonas aquiplantarum</name>
    <dbReference type="NCBI Taxonomy" id="491951"/>
    <lineage>
        <taxon>Bacteria</taxon>
        <taxon>Pseudomonadati</taxon>
        <taxon>Pseudomonadota</taxon>
        <taxon>Gammaproteobacteria</taxon>
        <taxon>Oceanospirillales</taxon>
        <taxon>Oceanospirillaceae</taxon>
        <taxon>Marinomonas</taxon>
    </lineage>
</organism>
<dbReference type="RefSeq" id="WP_113873874.1">
    <property type="nucleotide sequence ID" value="NZ_QNRF01000003.1"/>
</dbReference>
<accession>A0A366D1D0</accession>
<feature type="domain" description="GFO/IDH/MocA-like oxidoreductase" evidence="4">
    <location>
        <begin position="131"/>
        <end position="248"/>
    </location>
</feature>
<dbReference type="Proteomes" id="UP000252086">
    <property type="component" value="Unassembled WGS sequence"/>
</dbReference>
<dbReference type="InterPro" id="IPR006034">
    <property type="entry name" value="Asparaginase/glutaminase-like"/>
</dbReference>
<proteinExistence type="inferred from homology"/>
<dbReference type="AlphaFoldDB" id="A0A366D1D0"/>
<dbReference type="EMBL" id="QNRF01000003">
    <property type="protein sequence ID" value="RBO83883.1"/>
    <property type="molecule type" value="Genomic_DNA"/>
</dbReference>
<dbReference type="GO" id="GO:0000166">
    <property type="term" value="F:nucleotide binding"/>
    <property type="evidence" value="ECO:0007669"/>
    <property type="project" value="InterPro"/>
</dbReference>
<dbReference type="SUPFAM" id="SSF51735">
    <property type="entry name" value="NAD(P)-binding Rossmann-fold domains"/>
    <property type="match status" value="1"/>
</dbReference>
<evidence type="ECO:0000313" key="6">
    <source>
        <dbReference type="Proteomes" id="UP000252086"/>
    </source>
</evidence>
<evidence type="ECO:0000313" key="5">
    <source>
        <dbReference type="EMBL" id="RBO83883.1"/>
    </source>
</evidence>
<dbReference type="PANTHER" id="PTHR42840">
    <property type="entry name" value="NAD(P)-BINDING ROSSMANN-FOLD SUPERFAMILY PROTEIN-RELATED"/>
    <property type="match status" value="1"/>
</dbReference>
<dbReference type="Gene3D" id="3.40.50.720">
    <property type="entry name" value="NAD(P)-binding Rossmann-like Domain"/>
    <property type="match status" value="1"/>
</dbReference>
<dbReference type="NCBIfam" id="TIGR04380">
    <property type="entry name" value="myo_inos_iolG"/>
    <property type="match status" value="1"/>
</dbReference>
<dbReference type="PIRSF" id="PIRSF500176">
    <property type="entry name" value="L_ASNase"/>
    <property type="match status" value="1"/>
</dbReference>
<dbReference type="OrthoDB" id="9801953at2"/>
<dbReference type="SUPFAM" id="SSF55347">
    <property type="entry name" value="Glyceraldehyde-3-phosphate dehydrogenase-like, C-terminal domain"/>
    <property type="match status" value="1"/>
</dbReference>
<dbReference type="PIRSF" id="PIRSF001220">
    <property type="entry name" value="L-ASNase_gatD"/>
    <property type="match status" value="1"/>
</dbReference>
<evidence type="ECO:0000259" key="3">
    <source>
        <dbReference type="Pfam" id="PF01408"/>
    </source>
</evidence>
<reference evidence="5 6" key="1">
    <citation type="submission" date="2018-06" db="EMBL/GenBank/DDBJ databases">
        <title>Genomic Encyclopedia of Type Strains, Phase III (KMG-III): the genomes of soil and plant-associated and newly described type strains.</title>
        <authorList>
            <person name="Whitman W."/>
        </authorList>
    </citation>
    <scope>NUCLEOTIDE SEQUENCE [LARGE SCALE GENOMIC DNA]</scope>
    <source>
        <strain evidence="5 6">CECT 7732</strain>
    </source>
</reference>
<dbReference type="Gene3D" id="3.30.360.10">
    <property type="entry name" value="Dihydrodipicolinate Reductase, domain 2"/>
    <property type="match status" value="1"/>
</dbReference>
<protein>
    <submittedName>
        <fullName evidence="5">Myo-inositol 2-dehydrogenase</fullName>
    </submittedName>
</protein>
<dbReference type="InterPro" id="IPR000683">
    <property type="entry name" value="Gfo/Idh/MocA-like_OxRdtase_N"/>
</dbReference>
<dbReference type="GO" id="GO:0016491">
    <property type="term" value="F:oxidoreductase activity"/>
    <property type="evidence" value="ECO:0007669"/>
    <property type="project" value="UniProtKB-KW"/>
</dbReference>
<comment type="caution">
    <text evidence="5">The sequence shown here is derived from an EMBL/GenBank/DDBJ whole genome shotgun (WGS) entry which is preliminary data.</text>
</comment>
<dbReference type="Pfam" id="PF01408">
    <property type="entry name" value="GFO_IDH_MocA"/>
    <property type="match status" value="1"/>
</dbReference>
<sequence>MLNFALFGAGRIGKMHAQNLQAFAHSNLKYVYDVYAPAAQEVAKATGAKVAASVEDALSDPEVDAVLIATSTDTHVDLIIKAAKAGKAILCEKPIDLDTVTVNACMEEIKDCNVPIQIGFNRRFDPSHGAAAKAAHDGSVGKLEQVIISSRDPGMAPVEYLKSSGGIFRDMIIHDFDMARFILGEEVVEIQAFGSALVDEKITEIGDVDSVMINMKSQSGRLIHINGSRRATYGYDQRVEVFGSEGMVLSDNQTPTSVVRYNTDTTGVKDPLFNFFIDRYGAAYNLQLTAFIENVLAKRPVSPSFEDGRRAQILADAAQKSFDTGEKVSLSW</sequence>
<comment type="similarity">
    <text evidence="1">Belongs to the Gfo/Idh/MocA family.</text>
</comment>
<dbReference type="InterPro" id="IPR036291">
    <property type="entry name" value="NAD(P)-bd_dom_sf"/>
</dbReference>
<feature type="domain" description="Gfo/Idh/MocA-like oxidoreductase N-terminal" evidence="3">
    <location>
        <begin position="2"/>
        <end position="110"/>
    </location>
</feature>
<dbReference type="Pfam" id="PF22725">
    <property type="entry name" value="GFO_IDH_MocA_C3"/>
    <property type="match status" value="1"/>
</dbReference>
<dbReference type="GO" id="GO:0006740">
    <property type="term" value="P:NADPH regeneration"/>
    <property type="evidence" value="ECO:0007669"/>
    <property type="project" value="TreeGrafter"/>
</dbReference>